<dbReference type="Proteomes" id="UP000186104">
    <property type="component" value="Chromosome"/>
</dbReference>
<dbReference type="AlphaFoldDB" id="A0A173LKA0"/>
<dbReference type="Pfam" id="PF10739">
    <property type="entry name" value="DUF2550"/>
    <property type="match status" value="1"/>
</dbReference>
<proteinExistence type="predicted"/>
<dbReference type="RefSeq" id="WP_067472060.1">
    <property type="nucleotide sequence ID" value="NZ_CP015961.1"/>
</dbReference>
<protein>
    <recommendedName>
        <fullName evidence="3">DUF2550 domain-containing protein</fullName>
    </recommendedName>
</protein>
<dbReference type="KEGG" id="dtm:BJL86_1978"/>
<sequence>MVWKLLVAVLIVLALLIAIAAIYRFFVFRGSGMPIVFRMCGREGQPGQWSHGIMRFTEDSGQLVKLFSLRPRFDVELDRASIQLDASRKPQTSGELAVLEPGELVVSFEADDRRGRKVSGDFGLDTQTHAAMRSWVEACSIQSVKRRRARFY</sequence>
<gene>
    <name evidence="1" type="ORF">BJL86_1978</name>
</gene>
<dbReference type="InterPro" id="IPR019675">
    <property type="entry name" value="DUF2550"/>
</dbReference>
<evidence type="ECO:0000313" key="2">
    <source>
        <dbReference type="Proteomes" id="UP000186104"/>
    </source>
</evidence>
<accession>A0A173LKA0</accession>
<name>A0A173LKA0_9ACTN</name>
<organism evidence="1 2">
    <name type="scientific">Dietzia timorensis</name>
    <dbReference type="NCBI Taxonomy" id="499555"/>
    <lineage>
        <taxon>Bacteria</taxon>
        <taxon>Bacillati</taxon>
        <taxon>Actinomycetota</taxon>
        <taxon>Actinomycetes</taxon>
        <taxon>Mycobacteriales</taxon>
        <taxon>Dietziaceae</taxon>
        <taxon>Dietzia</taxon>
    </lineage>
</organism>
<reference evidence="1 2" key="1">
    <citation type="submission" date="2016-06" db="EMBL/GenBank/DDBJ databases">
        <title>Complete genome sequence of a saline-alkali tolerant type strain Dietzia timorensis ID05-A0528T.</title>
        <authorList>
            <person name="Wu X."/>
        </authorList>
    </citation>
    <scope>NUCLEOTIDE SEQUENCE [LARGE SCALE GENOMIC DNA]</scope>
    <source>
        <strain evidence="1 2">ID05-A0528</strain>
    </source>
</reference>
<evidence type="ECO:0008006" key="3">
    <source>
        <dbReference type="Google" id="ProtNLM"/>
    </source>
</evidence>
<dbReference type="EMBL" id="CP015961">
    <property type="protein sequence ID" value="ANI92746.1"/>
    <property type="molecule type" value="Genomic_DNA"/>
</dbReference>
<keyword evidence="2" id="KW-1185">Reference proteome</keyword>
<dbReference type="STRING" id="499555.BJL86_1978"/>
<evidence type="ECO:0000313" key="1">
    <source>
        <dbReference type="EMBL" id="ANI92746.1"/>
    </source>
</evidence>